<sequence length="46" mass="4880">MTPRFLHFAGPALLHFVADANLSKGLSDSAKLTGKLTIGRVKVSGR</sequence>
<keyword evidence="2" id="KW-1185">Reference proteome</keyword>
<reference evidence="1 2" key="1">
    <citation type="submission" date="2019-02" db="EMBL/GenBank/DDBJ databases">
        <title>Genomic Encyclopedia of Type Strains, Phase IV (KMG-IV): sequencing the most valuable type-strain genomes for metagenomic binning, comparative biology and taxonomic classification.</title>
        <authorList>
            <person name="Goeker M."/>
        </authorList>
    </citation>
    <scope>NUCLEOTIDE SEQUENCE [LARGE SCALE GENOMIC DNA]</scope>
    <source>
        <strain evidence="1 2">DSM 18116</strain>
    </source>
</reference>
<protein>
    <submittedName>
        <fullName evidence="1">Uncharacterized protein</fullName>
    </submittedName>
</protein>
<comment type="caution">
    <text evidence="1">The sequence shown here is derived from an EMBL/GenBank/DDBJ whole genome shotgun (WGS) entry which is preliminary data.</text>
</comment>
<dbReference type="AlphaFoldDB" id="A0A4Q7N090"/>
<name>A0A4Q7N090_9BACT</name>
<dbReference type="EMBL" id="SGXA01000001">
    <property type="protein sequence ID" value="RZS74987.1"/>
    <property type="molecule type" value="Genomic_DNA"/>
</dbReference>
<gene>
    <name evidence="1" type="ORF">EV199_0839</name>
</gene>
<accession>A0A4Q7N090</accession>
<proteinExistence type="predicted"/>
<organism evidence="1 2">
    <name type="scientific">Pseudobacter ginsenosidimutans</name>
    <dbReference type="NCBI Taxonomy" id="661488"/>
    <lineage>
        <taxon>Bacteria</taxon>
        <taxon>Pseudomonadati</taxon>
        <taxon>Bacteroidota</taxon>
        <taxon>Chitinophagia</taxon>
        <taxon>Chitinophagales</taxon>
        <taxon>Chitinophagaceae</taxon>
        <taxon>Pseudobacter</taxon>
    </lineage>
</organism>
<evidence type="ECO:0000313" key="2">
    <source>
        <dbReference type="Proteomes" id="UP000293874"/>
    </source>
</evidence>
<evidence type="ECO:0000313" key="1">
    <source>
        <dbReference type="EMBL" id="RZS74987.1"/>
    </source>
</evidence>
<dbReference type="Proteomes" id="UP000293874">
    <property type="component" value="Unassembled WGS sequence"/>
</dbReference>